<reference evidence="1 2" key="1">
    <citation type="submission" date="2024-07" db="EMBL/GenBank/DDBJ databases">
        <title>Section-level genome sequencing and comparative genomics of Aspergillus sections Usti and Cavernicolus.</title>
        <authorList>
            <consortium name="Lawrence Berkeley National Laboratory"/>
            <person name="Nybo J.L."/>
            <person name="Vesth T.C."/>
            <person name="Theobald S."/>
            <person name="Frisvad J.C."/>
            <person name="Larsen T.O."/>
            <person name="Kjaerboelling I."/>
            <person name="Rothschild-Mancinelli K."/>
            <person name="Lyhne E.K."/>
            <person name="Kogle M.E."/>
            <person name="Barry K."/>
            <person name="Clum A."/>
            <person name="Na H."/>
            <person name="Ledsgaard L."/>
            <person name="Lin J."/>
            <person name="Lipzen A."/>
            <person name="Kuo A."/>
            <person name="Riley R."/>
            <person name="Mondo S."/>
            <person name="Labutti K."/>
            <person name="Haridas S."/>
            <person name="Pangalinan J."/>
            <person name="Salamov A.A."/>
            <person name="Simmons B.A."/>
            <person name="Magnuson J.K."/>
            <person name="Chen J."/>
            <person name="Drula E."/>
            <person name="Henrissat B."/>
            <person name="Wiebenga A."/>
            <person name="Lubbers R.J."/>
            <person name="Gomes A.C."/>
            <person name="Makela M.R."/>
            <person name="Stajich J."/>
            <person name="Grigoriev I.V."/>
            <person name="Mortensen U.H."/>
            <person name="De Vries R.P."/>
            <person name="Baker S.E."/>
            <person name="Andersen M.R."/>
        </authorList>
    </citation>
    <scope>NUCLEOTIDE SEQUENCE [LARGE SCALE GENOMIC DNA]</scope>
    <source>
        <strain evidence="1 2">CBS 209.92</strain>
    </source>
</reference>
<evidence type="ECO:0000313" key="2">
    <source>
        <dbReference type="Proteomes" id="UP001610563"/>
    </source>
</evidence>
<accession>A0ABR4FJ80</accession>
<sequence>MVVSDAPPVVLITQHLAVGSELIICGTTVSHDKLMIGKALVCQATKTQYAFCIGWWVAVVGTVGLSPAGHTFVVLVCHSSNQ</sequence>
<protein>
    <submittedName>
        <fullName evidence="1">Uncharacterized protein</fullName>
    </submittedName>
</protein>
<name>A0ABR4FJ80_9EURO</name>
<evidence type="ECO:0000313" key="1">
    <source>
        <dbReference type="EMBL" id="KAL2783296.1"/>
    </source>
</evidence>
<gene>
    <name evidence="1" type="ORF">BJX66DRAFT_318786</name>
</gene>
<dbReference type="Proteomes" id="UP001610563">
    <property type="component" value="Unassembled WGS sequence"/>
</dbReference>
<keyword evidence="2" id="KW-1185">Reference proteome</keyword>
<organism evidence="1 2">
    <name type="scientific">Aspergillus keveii</name>
    <dbReference type="NCBI Taxonomy" id="714993"/>
    <lineage>
        <taxon>Eukaryota</taxon>
        <taxon>Fungi</taxon>
        <taxon>Dikarya</taxon>
        <taxon>Ascomycota</taxon>
        <taxon>Pezizomycotina</taxon>
        <taxon>Eurotiomycetes</taxon>
        <taxon>Eurotiomycetidae</taxon>
        <taxon>Eurotiales</taxon>
        <taxon>Aspergillaceae</taxon>
        <taxon>Aspergillus</taxon>
        <taxon>Aspergillus subgen. Nidulantes</taxon>
    </lineage>
</organism>
<dbReference type="EMBL" id="JBFTWV010000248">
    <property type="protein sequence ID" value="KAL2783296.1"/>
    <property type="molecule type" value="Genomic_DNA"/>
</dbReference>
<comment type="caution">
    <text evidence="1">The sequence shown here is derived from an EMBL/GenBank/DDBJ whole genome shotgun (WGS) entry which is preliminary data.</text>
</comment>
<proteinExistence type="predicted"/>